<dbReference type="GO" id="GO:0008381">
    <property type="term" value="F:mechanosensitive monoatomic ion channel activity"/>
    <property type="evidence" value="ECO:0007669"/>
    <property type="project" value="UniProtKB-ARBA"/>
</dbReference>
<feature type="transmembrane region" description="Helical" evidence="8">
    <location>
        <begin position="575"/>
        <end position="604"/>
    </location>
</feature>
<keyword evidence="6 8" id="KW-0472">Membrane</keyword>
<dbReference type="InterPro" id="IPR010920">
    <property type="entry name" value="LSM_dom_sf"/>
</dbReference>
<dbReference type="Pfam" id="PF21082">
    <property type="entry name" value="MS_channel_3rd"/>
    <property type="match status" value="1"/>
</dbReference>
<evidence type="ECO:0000259" key="11">
    <source>
        <dbReference type="Pfam" id="PF12607"/>
    </source>
</evidence>
<feature type="transmembrane region" description="Helical" evidence="8">
    <location>
        <begin position="236"/>
        <end position="257"/>
    </location>
</feature>
<dbReference type="InterPro" id="IPR022249">
    <property type="entry name" value="DUF3772"/>
</dbReference>
<comment type="subcellular location">
    <subcellularLocation>
        <location evidence="1">Cell membrane</location>
        <topology evidence="1">Multi-pass membrane protein</topology>
    </subcellularLocation>
</comment>
<dbReference type="SUPFAM" id="SSF82689">
    <property type="entry name" value="Mechanosensitive channel protein MscS (YggB), C-terminal domain"/>
    <property type="match status" value="1"/>
</dbReference>
<evidence type="ECO:0000259" key="10">
    <source>
        <dbReference type="Pfam" id="PF00924"/>
    </source>
</evidence>
<dbReference type="InterPro" id="IPR011066">
    <property type="entry name" value="MscS_channel_C_sf"/>
</dbReference>
<accession>A0A940RZC7</accession>
<evidence type="ECO:0000256" key="9">
    <source>
        <dbReference type="SAM" id="SignalP"/>
    </source>
</evidence>
<feature type="transmembrane region" description="Helical" evidence="8">
    <location>
        <begin position="546"/>
        <end position="569"/>
    </location>
</feature>
<dbReference type="EMBL" id="JAGISH010000002">
    <property type="protein sequence ID" value="MBP0481848.1"/>
    <property type="molecule type" value="Genomic_DNA"/>
</dbReference>
<evidence type="ECO:0000313" key="14">
    <source>
        <dbReference type="Proteomes" id="UP000675940"/>
    </source>
</evidence>
<dbReference type="Gene3D" id="2.30.30.60">
    <property type="match status" value="1"/>
</dbReference>
<feature type="transmembrane region" description="Helical" evidence="8">
    <location>
        <begin position="456"/>
        <end position="480"/>
    </location>
</feature>
<dbReference type="InterPro" id="IPR006685">
    <property type="entry name" value="MscS_channel_2nd"/>
</dbReference>
<dbReference type="SUPFAM" id="SSF50182">
    <property type="entry name" value="Sm-like ribonucleoproteins"/>
    <property type="match status" value="1"/>
</dbReference>
<dbReference type="InterPro" id="IPR023408">
    <property type="entry name" value="MscS_beta-dom_sf"/>
</dbReference>
<evidence type="ECO:0000256" key="3">
    <source>
        <dbReference type="ARBA" id="ARBA00022475"/>
    </source>
</evidence>
<evidence type="ECO:0000313" key="13">
    <source>
        <dbReference type="EMBL" id="MBP0481848.1"/>
    </source>
</evidence>
<keyword evidence="9" id="KW-0732">Signal</keyword>
<keyword evidence="3" id="KW-1003">Cell membrane</keyword>
<dbReference type="Proteomes" id="UP000675940">
    <property type="component" value="Unassembled WGS sequence"/>
</dbReference>
<feature type="transmembrane region" description="Helical" evidence="8">
    <location>
        <begin position="417"/>
        <end position="435"/>
    </location>
</feature>
<keyword evidence="14" id="KW-1185">Reference proteome</keyword>
<dbReference type="InterPro" id="IPR052702">
    <property type="entry name" value="MscS-like_channel"/>
</dbReference>
<dbReference type="Pfam" id="PF00924">
    <property type="entry name" value="MS_channel_2nd"/>
    <property type="match status" value="1"/>
</dbReference>
<feature type="domain" description="Mechanosensitive ion channel MscS" evidence="10">
    <location>
        <begin position="591"/>
        <end position="658"/>
    </location>
</feature>
<feature type="transmembrane region" description="Helical" evidence="8">
    <location>
        <begin position="508"/>
        <end position="525"/>
    </location>
</feature>
<evidence type="ECO:0000256" key="8">
    <source>
        <dbReference type="SAM" id="Phobius"/>
    </source>
</evidence>
<feature type="chain" id="PRO_5037221969" evidence="9">
    <location>
        <begin position="23"/>
        <end position="807"/>
    </location>
</feature>
<evidence type="ECO:0000256" key="2">
    <source>
        <dbReference type="ARBA" id="ARBA00008017"/>
    </source>
</evidence>
<proteinExistence type="inferred from homology"/>
<evidence type="ECO:0000256" key="4">
    <source>
        <dbReference type="ARBA" id="ARBA00022692"/>
    </source>
</evidence>
<dbReference type="AlphaFoldDB" id="A0A940RZC7"/>
<reference evidence="13" key="1">
    <citation type="submission" date="2021-03" db="EMBL/GenBank/DDBJ databases">
        <title>Sagittula salina sp. nov. strain M10.9X isolated from the marine waste.</title>
        <authorList>
            <person name="Satari L."/>
            <person name="Molina-Menor E."/>
            <person name="Vidal-Verdu A."/>
            <person name="Pascual J."/>
            <person name="Pereto J."/>
            <person name="Porcar M."/>
        </authorList>
    </citation>
    <scope>NUCLEOTIDE SEQUENCE</scope>
    <source>
        <strain evidence="13">M10.9X</strain>
    </source>
</reference>
<feature type="compositionally biased region" description="Acidic residues" evidence="7">
    <location>
        <begin position="790"/>
        <end position="801"/>
    </location>
</feature>
<feature type="domain" description="Mechanosensitive ion channel MscS C-terminal" evidence="12">
    <location>
        <begin position="667"/>
        <end position="748"/>
    </location>
</feature>
<keyword evidence="5 8" id="KW-1133">Transmembrane helix</keyword>
<comment type="caution">
    <text evidence="13">The sequence shown here is derived from an EMBL/GenBank/DDBJ whole genome shotgun (WGS) entry which is preliminary data.</text>
</comment>
<dbReference type="InterPro" id="IPR011014">
    <property type="entry name" value="MscS_channel_TM-2"/>
</dbReference>
<evidence type="ECO:0000256" key="7">
    <source>
        <dbReference type="SAM" id="MobiDB-lite"/>
    </source>
</evidence>
<comment type="similarity">
    <text evidence="2">Belongs to the MscS (TC 1.A.23) family.</text>
</comment>
<feature type="signal peptide" evidence="9">
    <location>
        <begin position="1"/>
        <end position="22"/>
    </location>
</feature>
<dbReference type="PANTHER" id="PTHR30347">
    <property type="entry name" value="POTASSIUM CHANNEL RELATED"/>
    <property type="match status" value="1"/>
</dbReference>
<evidence type="ECO:0000259" key="12">
    <source>
        <dbReference type="Pfam" id="PF21082"/>
    </source>
</evidence>
<organism evidence="13 14">
    <name type="scientific">Sagittula salina</name>
    <dbReference type="NCBI Taxonomy" id="2820268"/>
    <lineage>
        <taxon>Bacteria</taxon>
        <taxon>Pseudomonadati</taxon>
        <taxon>Pseudomonadota</taxon>
        <taxon>Alphaproteobacteria</taxon>
        <taxon>Rhodobacterales</taxon>
        <taxon>Roseobacteraceae</taxon>
        <taxon>Sagittula</taxon>
    </lineage>
</organism>
<feature type="transmembrane region" description="Helical" evidence="8">
    <location>
        <begin position="198"/>
        <end position="215"/>
    </location>
</feature>
<dbReference type="Gene3D" id="1.10.287.1260">
    <property type="match status" value="1"/>
</dbReference>
<evidence type="ECO:0000256" key="5">
    <source>
        <dbReference type="ARBA" id="ARBA00022989"/>
    </source>
</evidence>
<gene>
    <name evidence="13" type="ORF">J5474_05000</name>
</gene>
<dbReference type="InterPro" id="IPR049278">
    <property type="entry name" value="MS_channel_C"/>
</dbReference>
<dbReference type="Pfam" id="PF12607">
    <property type="entry name" value="DUF3772"/>
    <property type="match status" value="1"/>
</dbReference>
<feature type="region of interest" description="Disordered" evidence="7">
    <location>
        <begin position="767"/>
        <end position="807"/>
    </location>
</feature>
<protein>
    <submittedName>
        <fullName evidence="13">Mechanosensitive ion channel family protein</fullName>
    </submittedName>
</protein>
<feature type="domain" description="DUF3772" evidence="11">
    <location>
        <begin position="122"/>
        <end position="180"/>
    </location>
</feature>
<dbReference type="PANTHER" id="PTHR30347:SF1">
    <property type="entry name" value="MECHANOSENSITIVE CHANNEL MSCK"/>
    <property type="match status" value="1"/>
</dbReference>
<dbReference type="Gene3D" id="3.30.70.100">
    <property type="match status" value="1"/>
</dbReference>
<feature type="transmembrane region" description="Helical" evidence="8">
    <location>
        <begin position="391"/>
        <end position="411"/>
    </location>
</feature>
<keyword evidence="4 8" id="KW-0812">Transmembrane</keyword>
<dbReference type="SUPFAM" id="SSF82861">
    <property type="entry name" value="Mechanosensitive channel protein MscS (YggB), transmembrane region"/>
    <property type="match status" value="1"/>
</dbReference>
<dbReference type="GO" id="GO:0005886">
    <property type="term" value="C:plasma membrane"/>
    <property type="evidence" value="ECO:0007669"/>
    <property type="project" value="UniProtKB-SubCell"/>
</dbReference>
<name>A0A940RZC7_9RHOB</name>
<evidence type="ECO:0000256" key="1">
    <source>
        <dbReference type="ARBA" id="ARBA00004651"/>
    </source>
</evidence>
<dbReference type="RefSeq" id="WP_209359704.1">
    <property type="nucleotide sequence ID" value="NZ_JAGISH010000002.1"/>
</dbReference>
<sequence length="807" mass="87240">MALARVFALALCVMLAAVGAQAQDVPQPDYTEWELRARADEVKLDLGTASINELESIRARMVDWRARFLAAEATNQTRISTVKAQIDALGAPPAEGEEEPADIAARRSDLNNQLAELRAPVIRAEEAYTRADGIIGEIDQIIRDRQADALLELGPSPVNPANWPAAFEAVTTSLRASGQEIAANVSSATYQAEARRNLPLILLLTAIGGMLLARGKHWAQMGVEMLRGRARRGAGVFRFLVSLGQILLPYIGIYALIEAISATGFSGTRLDFLLGQLQLWAALLFGTRWLADQTFHEVADRATVQLDDNARWESRRLANGLAWLYVARAVIEAFGELDNYSDATVAVVEFPLLLLTALVLFRLGRVISDETNAKVPEGEERSVFRARMMRVLGRIGMVTAVAGTVMAAVGYLRFGEFSIYPVVATLALAAVVMVLQRFIFDLNDLISDRMKTDNEGLLPVLAAFALSMAALPFLALIWGAREADLLEVWTRFREGFVFGDTRISPTDFLVVAIVFAIGYMLTRLLQGALKATVLPKTKIDKGGQTAITSGVGYLGIFTAAIVAITAGGLDLSSLAIVAGALSVGIGFGLQTVVSNFVSGIILLIERPISEGDWIEVNGTHGIVKDISVRSTRIETFDKFEMIVPNADLIAGTVSNYTRGNMLGRIIVPVGVAYGSDTRKVEKILMNIVRNHGEVLMNPAPQVEFVNFGADSLDFEIRAVLIDINKGMAVRTEIRHQVVEAFTEESIEIPFAQRDIWVRNAEAFGRGSFGTPGAARPTEVPPAQSVPGDGVDNDDADGDGGDGGDGSR</sequence>
<feature type="transmembrane region" description="Helical" evidence="8">
    <location>
        <begin position="272"/>
        <end position="291"/>
    </location>
</feature>
<evidence type="ECO:0000256" key="6">
    <source>
        <dbReference type="ARBA" id="ARBA00023136"/>
    </source>
</evidence>